<accession>A0A7G1HV67</accession>
<organism evidence="1 2">
    <name type="scientific">Coprobacter secundus subsp. similis</name>
    <dbReference type="NCBI Taxonomy" id="2751153"/>
    <lineage>
        <taxon>Bacteria</taxon>
        <taxon>Pseudomonadati</taxon>
        <taxon>Bacteroidota</taxon>
        <taxon>Bacteroidia</taxon>
        <taxon>Bacteroidales</taxon>
        <taxon>Barnesiellaceae</taxon>
        <taxon>Coprobacter</taxon>
    </lineage>
</organism>
<keyword evidence="2" id="KW-1185">Reference proteome</keyword>
<dbReference type="AlphaFoldDB" id="A0A7G1HV67"/>
<evidence type="ECO:0000313" key="1">
    <source>
        <dbReference type="EMBL" id="BCI62294.1"/>
    </source>
</evidence>
<dbReference type="KEGG" id="copr:Cop2CBH44_06470"/>
<dbReference type="RefSeq" id="WP_044230815.1">
    <property type="nucleotide sequence ID" value="NZ_AP023322.1"/>
</dbReference>
<dbReference type="EMBL" id="AP023322">
    <property type="protein sequence ID" value="BCI62294.1"/>
    <property type="molecule type" value="Genomic_DNA"/>
</dbReference>
<protein>
    <submittedName>
        <fullName evidence="1">Uncharacterized protein</fullName>
    </submittedName>
</protein>
<proteinExistence type="predicted"/>
<dbReference type="Proteomes" id="UP000594042">
    <property type="component" value="Chromosome"/>
</dbReference>
<gene>
    <name evidence="1" type="ORF">Cop2CBH44_06470</name>
</gene>
<reference evidence="2" key="1">
    <citation type="submission" date="2020-07" db="EMBL/GenBank/DDBJ databases">
        <title>Complete genome sequencing of Coprobacter sp. strain 2CBH44.</title>
        <authorList>
            <person name="Sakamoto M."/>
            <person name="Murakami T."/>
            <person name="Mori H."/>
        </authorList>
    </citation>
    <scope>NUCLEOTIDE SEQUENCE [LARGE SCALE GENOMIC DNA]</scope>
    <source>
        <strain evidence="2">2CBH44</strain>
    </source>
</reference>
<name>A0A7G1HV67_9BACT</name>
<evidence type="ECO:0000313" key="2">
    <source>
        <dbReference type="Proteomes" id="UP000594042"/>
    </source>
</evidence>
<sequence>MTPTESYFINLPSEIKNLFIPVFGSAENFYKTVYLIARNEHITSLDKVANWEQRIDVIHYYQDKLKHFLNSLSLDGDNLMADVASDYFEDYVHYKDDVNFGMTNEDFLNIMRAIQEKL</sequence>